<dbReference type="PANTHER" id="PTHR42732:SF2">
    <property type="entry name" value="BETA-MANNOSIDASE"/>
    <property type="match status" value="1"/>
</dbReference>
<evidence type="ECO:0000256" key="4">
    <source>
        <dbReference type="SAM" id="SignalP"/>
    </source>
</evidence>
<dbReference type="PANTHER" id="PTHR42732">
    <property type="entry name" value="BETA-GALACTOSIDASE"/>
    <property type="match status" value="1"/>
</dbReference>
<reference evidence="8" key="1">
    <citation type="submission" date="2022-06" db="EMBL/GenBank/DDBJ databases">
        <title>Aeoliella straminimaris, a novel planctomycete from sediments.</title>
        <authorList>
            <person name="Vitorino I.R."/>
            <person name="Lage O.M."/>
        </authorList>
    </citation>
    <scope>NUCLEOTIDE SEQUENCE</scope>
    <source>
        <strain evidence="8">ICT_H6.2</strain>
    </source>
</reference>
<evidence type="ECO:0000313" key="8">
    <source>
        <dbReference type="EMBL" id="MCO6047098.1"/>
    </source>
</evidence>
<dbReference type="EMBL" id="JAMXLR010000089">
    <property type="protein sequence ID" value="MCO6047098.1"/>
    <property type="molecule type" value="Genomic_DNA"/>
</dbReference>
<dbReference type="Gene3D" id="3.20.20.80">
    <property type="entry name" value="Glycosidases"/>
    <property type="match status" value="1"/>
</dbReference>
<feature type="domain" description="Glycoside hydrolase family 2 catalytic" evidence="6">
    <location>
        <begin position="348"/>
        <end position="469"/>
    </location>
</feature>
<organism evidence="8 9">
    <name type="scientific">Aeoliella straminimaris</name>
    <dbReference type="NCBI Taxonomy" id="2954799"/>
    <lineage>
        <taxon>Bacteria</taxon>
        <taxon>Pseudomonadati</taxon>
        <taxon>Planctomycetota</taxon>
        <taxon>Planctomycetia</taxon>
        <taxon>Pirellulales</taxon>
        <taxon>Lacipirellulaceae</taxon>
        <taxon>Aeoliella</taxon>
    </lineage>
</organism>
<name>A0A9X2JJS2_9BACT</name>
<evidence type="ECO:0000259" key="6">
    <source>
        <dbReference type="Pfam" id="PF02836"/>
    </source>
</evidence>
<comment type="caution">
    <text evidence="8">The sequence shown here is derived from an EMBL/GenBank/DDBJ whole genome shotgun (WGS) entry which is preliminary data.</text>
</comment>
<evidence type="ECO:0000313" key="9">
    <source>
        <dbReference type="Proteomes" id="UP001155241"/>
    </source>
</evidence>
<dbReference type="Gene3D" id="2.60.40.10">
    <property type="entry name" value="Immunoglobulins"/>
    <property type="match status" value="1"/>
</dbReference>
<dbReference type="Proteomes" id="UP001155241">
    <property type="component" value="Unassembled WGS sequence"/>
</dbReference>
<keyword evidence="3" id="KW-0326">Glycosidase</keyword>
<dbReference type="AlphaFoldDB" id="A0A9X2JJS2"/>
<dbReference type="InterPro" id="IPR006102">
    <property type="entry name" value="Ig-like_GH2"/>
</dbReference>
<dbReference type="Pfam" id="PF00703">
    <property type="entry name" value="Glyco_hydro_2"/>
    <property type="match status" value="1"/>
</dbReference>
<keyword evidence="4" id="KW-0732">Signal</keyword>
<feature type="chain" id="PRO_5040884364" evidence="4">
    <location>
        <begin position="19"/>
        <end position="745"/>
    </location>
</feature>
<evidence type="ECO:0000259" key="5">
    <source>
        <dbReference type="Pfam" id="PF00703"/>
    </source>
</evidence>
<evidence type="ECO:0000256" key="3">
    <source>
        <dbReference type="ARBA" id="ARBA00023295"/>
    </source>
</evidence>
<feature type="signal peptide" evidence="4">
    <location>
        <begin position="1"/>
        <end position="18"/>
    </location>
</feature>
<keyword evidence="2" id="KW-0378">Hydrolase</keyword>
<protein>
    <submittedName>
        <fullName evidence="8">Beta galactosidase jelly roll domain-containing protein</fullName>
    </submittedName>
</protein>
<evidence type="ECO:0000256" key="1">
    <source>
        <dbReference type="ARBA" id="ARBA00007401"/>
    </source>
</evidence>
<keyword evidence="9" id="KW-1185">Reference proteome</keyword>
<dbReference type="SUPFAM" id="SSF51445">
    <property type="entry name" value="(Trans)glycosidases"/>
    <property type="match status" value="1"/>
</dbReference>
<dbReference type="InterPro" id="IPR017853">
    <property type="entry name" value="GH"/>
</dbReference>
<accession>A0A9X2JJS2</accession>
<feature type="domain" description="Glycoside hydrolase family 2 immunoglobulin-like beta-sandwich" evidence="5">
    <location>
        <begin position="253"/>
        <end position="306"/>
    </location>
</feature>
<dbReference type="RefSeq" id="WP_252855211.1">
    <property type="nucleotide sequence ID" value="NZ_JAMXLR010000089.1"/>
</dbReference>
<comment type="similarity">
    <text evidence="1">Belongs to the glycosyl hydrolase 2 family.</text>
</comment>
<dbReference type="InterPro" id="IPR013783">
    <property type="entry name" value="Ig-like_fold"/>
</dbReference>
<proteinExistence type="inferred from homology"/>
<dbReference type="GO" id="GO:0005975">
    <property type="term" value="P:carbohydrate metabolic process"/>
    <property type="evidence" value="ECO:0007669"/>
    <property type="project" value="InterPro"/>
</dbReference>
<dbReference type="Pfam" id="PF02837">
    <property type="entry name" value="Glyco_hydro_2_N"/>
    <property type="match status" value="1"/>
</dbReference>
<dbReference type="InterPro" id="IPR051913">
    <property type="entry name" value="GH2_Domain-Containing"/>
</dbReference>
<evidence type="ECO:0000259" key="7">
    <source>
        <dbReference type="Pfam" id="PF02837"/>
    </source>
</evidence>
<feature type="domain" description="Glycosyl hydrolases family 2 sugar binding" evidence="7">
    <location>
        <begin position="106"/>
        <end position="185"/>
    </location>
</feature>
<dbReference type="InterPro" id="IPR036156">
    <property type="entry name" value="Beta-gal/glucu_dom_sf"/>
</dbReference>
<sequence>MNITYSNFLKPACLLALAAVPFTQLTVCRSEEVKKLRTRWADEVTPDNVLSEYPRPQLRRGQWWNLNGPWEYAVRPDNAEQPQKYDGEILVPFAIESQLSGVEKYVGYAELLWYRRSFSRPEMDDGERLLLNFGAVDWLCEVWVNGKKVGEHRGGYDPFTFDITDATVEGDNELTVAVWDPTDGGAQPRGKQLRRPHGIWYTSVTGIWQTVWLEKVPKSYLSEIKIVPHALQGSVSITPRGPTDEVVTIVVRDGDRQVATSTTRMGITATLDLPNPVLWSPQQPHLYDIELTTLSGDRVESYFGLRDVSVAKDSDGINRLTLNGEPLFQFGVLDQGWWPDGLYTAPTDEALRYDLEVAKRLGFNMIRKHVKVEPARWYYWCDKMGLMVWQDMPSGDRYIGGSEPDITRTDASADNFERELRRMVHSLYNHPSVVMWVPYNEGWGQWDTVRICQLLDEWDNTRLVNNASGWTDRGMGDVHDIHRYPGPAVPEEDELRASVLGEFGGLGLSVPEHTWREVQNWSYVPVENEEELLERYRKLLTEVRYHIGKGLAAAVYTQIADVEIELTGILTYDREVCKLPDSVRTLTELLYKSTAEIVDVVPTSEQKPQTWRYTFSNPGEDWQQPDYDDSSWRAGQGGFGGNEVHNAQPRTGWTTSDIWIRRSVDVSSKDLSRPTLRVYHDEDAEIYIQGKQVASLVAYTTEYVHVPLNEDVVELLKRGPVTIAVHCHQSLGDQFIDVGIVDFAP</sequence>
<dbReference type="Gene3D" id="2.60.120.260">
    <property type="entry name" value="Galactose-binding domain-like"/>
    <property type="match status" value="2"/>
</dbReference>
<dbReference type="InterPro" id="IPR006103">
    <property type="entry name" value="Glyco_hydro_2_cat"/>
</dbReference>
<dbReference type="InterPro" id="IPR006104">
    <property type="entry name" value="Glyco_hydro_2_N"/>
</dbReference>
<dbReference type="SUPFAM" id="SSF49303">
    <property type="entry name" value="beta-Galactosidase/glucuronidase domain"/>
    <property type="match status" value="1"/>
</dbReference>
<evidence type="ECO:0000256" key="2">
    <source>
        <dbReference type="ARBA" id="ARBA00022801"/>
    </source>
</evidence>
<gene>
    <name evidence="8" type="ORF">NG895_24640</name>
</gene>
<dbReference type="Pfam" id="PF02836">
    <property type="entry name" value="Glyco_hydro_2_C"/>
    <property type="match status" value="1"/>
</dbReference>
<dbReference type="InterPro" id="IPR008979">
    <property type="entry name" value="Galactose-bd-like_sf"/>
</dbReference>
<dbReference type="SUPFAM" id="SSF49785">
    <property type="entry name" value="Galactose-binding domain-like"/>
    <property type="match status" value="2"/>
</dbReference>
<dbReference type="GO" id="GO:0004553">
    <property type="term" value="F:hydrolase activity, hydrolyzing O-glycosyl compounds"/>
    <property type="evidence" value="ECO:0007669"/>
    <property type="project" value="InterPro"/>
</dbReference>